<dbReference type="Pfam" id="PF17919">
    <property type="entry name" value="RT_RNaseH_2"/>
    <property type="match status" value="1"/>
</dbReference>
<protein>
    <submittedName>
        <fullName evidence="3">Retrotransposon-related protein</fullName>
    </submittedName>
</protein>
<comment type="caution">
    <text evidence="3">The sequence shown here is derived from an EMBL/GenBank/DDBJ whole genome shotgun (WGS) entry which is preliminary data.</text>
</comment>
<dbReference type="AlphaFoldDB" id="A0A835CIF6"/>
<dbReference type="Proteomes" id="UP000634136">
    <property type="component" value="Unassembled WGS sequence"/>
</dbReference>
<name>A0A835CIF6_9FABA</name>
<keyword evidence="4" id="KW-1185">Reference proteome</keyword>
<evidence type="ECO:0000313" key="4">
    <source>
        <dbReference type="Proteomes" id="UP000634136"/>
    </source>
</evidence>
<gene>
    <name evidence="3" type="ORF">G2W53_000399</name>
</gene>
<dbReference type="SUPFAM" id="SSF56672">
    <property type="entry name" value="DNA/RNA polymerases"/>
    <property type="match status" value="1"/>
</dbReference>
<accession>A0A835CIF6</accession>
<dbReference type="InterPro" id="IPR041577">
    <property type="entry name" value="RT_RNaseH_2"/>
</dbReference>
<evidence type="ECO:0000259" key="2">
    <source>
        <dbReference type="Pfam" id="PF17919"/>
    </source>
</evidence>
<evidence type="ECO:0000256" key="1">
    <source>
        <dbReference type="SAM" id="MobiDB-lite"/>
    </source>
</evidence>
<evidence type="ECO:0000313" key="3">
    <source>
        <dbReference type="EMBL" id="KAF7843494.1"/>
    </source>
</evidence>
<proteinExistence type="predicted"/>
<dbReference type="InterPro" id="IPR043502">
    <property type="entry name" value="DNA/RNA_pol_sf"/>
</dbReference>
<organism evidence="3 4">
    <name type="scientific">Senna tora</name>
    <dbReference type="NCBI Taxonomy" id="362788"/>
    <lineage>
        <taxon>Eukaryota</taxon>
        <taxon>Viridiplantae</taxon>
        <taxon>Streptophyta</taxon>
        <taxon>Embryophyta</taxon>
        <taxon>Tracheophyta</taxon>
        <taxon>Spermatophyta</taxon>
        <taxon>Magnoliopsida</taxon>
        <taxon>eudicotyledons</taxon>
        <taxon>Gunneridae</taxon>
        <taxon>Pentapetalae</taxon>
        <taxon>rosids</taxon>
        <taxon>fabids</taxon>
        <taxon>Fabales</taxon>
        <taxon>Fabaceae</taxon>
        <taxon>Caesalpinioideae</taxon>
        <taxon>Cassia clade</taxon>
        <taxon>Senna</taxon>
    </lineage>
</organism>
<feature type="domain" description="Reverse transcriptase/retrotransposon-derived protein RNase H-like" evidence="2">
    <location>
        <begin position="47"/>
        <end position="106"/>
    </location>
</feature>
<feature type="region of interest" description="Disordered" evidence="1">
    <location>
        <begin position="1"/>
        <end position="28"/>
    </location>
</feature>
<reference evidence="3" key="1">
    <citation type="submission" date="2020-09" db="EMBL/GenBank/DDBJ databases">
        <title>Genome-Enabled Discovery of Anthraquinone Biosynthesis in Senna tora.</title>
        <authorList>
            <person name="Kang S.-H."/>
            <person name="Pandey R.P."/>
            <person name="Lee C.-M."/>
            <person name="Sim J.-S."/>
            <person name="Jeong J.-T."/>
            <person name="Choi B.-S."/>
            <person name="Jung M."/>
            <person name="Ginzburg D."/>
            <person name="Zhao K."/>
            <person name="Won S.Y."/>
            <person name="Oh T.-J."/>
            <person name="Yu Y."/>
            <person name="Kim N.-H."/>
            <person name="Lee O.R."/>
            <person name="Lee T.-H."/>
            <person name="Bashyal P."/>
            <person name="Kim T.-S."/>
            <person name="Lee W.-H."/>
            <person name="Kawkins C."/>
            <person name="Kim C.-K."/>
            <person name="Kim J.S."/>
            <person name="Ahn B.O."/>
            <person name="Rhee S.Y."/>
            <person name="Sohng J.K."/>
        </authorList>
    </citation>
    <scope>NUCLEOTIDE SEQUENCE</scope>
    <source>
        <tissue evidence="3">Leaf</tissue>
    </source>
</reference>
<sequence>MLSSRHLTGLEANSPNPAPVYSASSPVRPSSLSELLSRRWFGPPELVFDELKQCMMSALVLAMRNFLKQFHVETDASSLQQLAYIEAVLSQNRHIIAFFSKQLSPRLKGSFGLCS</sequence>
<feature type="compositionally biased region" description="Low complexity" evidence="1">
    <location>
        <begin position="12"/>
        <end position="28"/>
    </location>
</feature>
<dbReference type="EMBL" id="JAAIUW010000001">
    <property type="protein sequence ID" value="KAF7843494.1"/>
    <property type="molecule type" value="Genomic_DNA"/>
</dbReference>